<dbReference type="AlphaFoldDB" id="A0A6A5V2Z2"/>
<organism evidence="8 9">
    <name type="scientific">Bimuria novae-zelandiae CBS 107.79</name>
    <dbReference type="NCBI Taxonomy" id="1447943"/>
    <lineage>
        <taxon>Eukaryota</taxon>
        <taxon>Fungi</taxon>
        <taxon>Dikarya</taxon>
        <taxon>Ascomycota</taxon>
        <taxon>Pezizomycotina</taxon>
        <taxon>Dothideomycetes</taxon>
        <taxon>Pleosporomycetidae</taxon>
        <taxon>Pleosporales</taxon>
        <taxon>Massarineae</taxon>
        <taxon>Didymosphaeriaceae</taxon>
        <taxon>Bimuria</taxon>
    </lineage>
</organism>
<accession>A0A6A5V2Z2</accession>
<evidence type="ECO:0000256" key="1">
    <source>
        <dbReference type="ARBA" id="ARBA00022723"/>
    </source>
</evidence>
<dbReference type="Proteomes" id="UP000800036">
    <property type="component" value="Unassembled WGS sequence"/>
</dbReference>
<sequence>MPDIQKDSPMERAVGASGKGSVKLRSSCDACSTAKVKRHGKQSWARRVAEQHQRYLESTTYSPTSQPSATENSFLQYYPQSVAPGTFAIPSVISPITPTGSMGNLALGNNAVVSPSTDQCSNFGDNFTFPNLWPSVNTSVAPVFSPSPASTSTATISEASTSPQLGQAFQPQVHDCEAKALATLHSLYHSTPVSPQPGKPIQNTPSLDRILHENRNALSTVRQLMQCPCAHQPHNALLYMAIVSKTLFWYRLAVNLSFRTATQVSEIRSPSSPQAHSVSYLAPNPHMSGITDGVASDQATDPPKSNTIQFGTFDLEEEEEAILVRNIVVTEVKKAGRLVGSMRGGGTRMNIAEGHERARIDEPWYIAGGEKLEKEVQDTLRAVMEKHDARVMT</sequence>
<evidence type="ECO:0000259" key="7">
    <source>
        <dbReference type="Pfam" id="PF08493"/>
    </source>
</evidence>
<keyword evidence="1" id="KW-0479">Metal-binding</keyword>
<feature type="compositionally biased region" description="Basic and acidic residues" evidence="6">
    <location>
        <begin position="1"/>
        <end position="10"/>
    </location>
</feature>
<protein>
    <recommendedName>
        <fullName evidence="7">Aflatoxin regulatory protein domain-containing protein</fullName>
    </recommendedName>
</protein>
<evidence type="ECO:0000313" key="9">
    <source>
        <dbReference type="Proteomes" id="UP000800036"/>
    </source>
</evidence>
<keyword evidence="3" id="KW-0238">DNA-binding</keyword>
<name>A0A6A5V2Z2_9PLEO</name>
<gene>
    <name evidence="8" type="ORF">BU23DRAFT_600747</name>
</gene>
<feature type="domain" description="Aflatoxin regulatory protein" evidence="7">
    <location>
        <begin position="173"/>
        <end position="260"/>
    </location>
</feature>
<keyword evidence="4" id="KW-0804">Transcription</keyword>
<keyword evidence="5" id="KW-0539">Nucleus</keyword>
<dbReference type="GO" id="GO:0005634">
    <property type="term" value="C:nucleus"/>
    <property type="evidence" value="ECO:0007669"/>
    <property type="project" value="InterPro"/>
</dbReference>
<evidence type="ECO:0000313" key="8">
    <source>
        <dbReference type="EMBL" id="KAF1970609.1"/>
    </source>
</evidence>
<dbReference type="GO" id="GO:0003677">
    <property type="term" value="F:DNA binding"/>
    <property type="evidence" value="ECO:0007669"/>
    <property type="project" value="UniProtKB-KW"/>
</dbReference>
<dbReference type="GO" id="GO:0006355">
    <property type="term" value="P:regulation of DNA-templated transcription"/>
    <property type="evidence" value="ECO:0007669"/>
    <property type="project" value="InterPro"/>
</dbReference>
<evidence type="ECO:0000256" key="4">
    <source>
        <dbReference type="ARBA" id="ARBA00023163"/>
    </source>
</evidence>
<dbReference type="EMBL" id="ML976699">
    <property type="protein sequence ID" value="KAF1970609.1"/>
    <property type="molecule type" value="Genomic_DNA"/>
</dbReference>
<feature type="region of interest" description="Disordered" evidence="6">
    <location>
        <begin position="1"/>
        <end position="22"/>
    </location>
</feature>
<dbReference type="OrthoDB" id="2328572at2759"/>
<evidence type="ECO:0000256" key="2">
    <source>
        <dbReference type="ARBA" id="ARBA00023015"/>
    </source>
</evidence>
<evidence type="ECO:0000256" key="6">
    <source>
        <dbReference type="SAM" id="MobiDB-lite"/>
    </source>
</evidence>
<dbReference type="Pfam" id="PF08493">
    <property type="entry name" value="AflR"/>
    <property type="match status" value="1"/>
</dbReference>
<proteinExistence type="predicted"/>
<dbReference type="GO" id="GO:0045122">
    <property type="term" value="P:aflatoxin biosynthetic process"/>
    <property type="evidence" value="ECO:0007669"/>
    <property type="project" value="InterPro"/>
</dbReference>
<keyword evidence="9" id="KW-1185">Reference proteome</keyword>
<evidence type="ECO:0000256" key="5">
    <source>
        <dbReference type="ARBA" id="ARBA00023242"/>
    </source>
</evidence>
<dbReference type="GO" id="GO:0046872">
    <property type="term" value="F:metal ion binding"/>
    <property type="evidence" value="ECO:0007669"/>
    <property type="project" value="UniProtKB-KW"/>
</dbReference>
<reference evidence="8" key="1">
    <citation type="journal article" date="2020" name="Stud. Mycol.">
        <title>101 Dothideomycetes genomes: a test case for predicting lifestyles and emergence of pathogens.</title>
        <authorList>
            <person name="Haridas S."/>
            <person name="Albert R."/>
            <person name="Binder M."/>
            <person name="Bloem J."/>
            <person name="Labutti K."/>
            <person name="Salamov A."/>
            <person name="Andreopoulos B."/>
            <person name="Baker S."/>
            <person name="Barry K."/>
            <person name="Bills G."/>
            <person name="Bluhm B."/>
            <person name="Cannon C."/>
            <person name="Castanera R."/>
            <person name="Culley D."/>
            <person name="Daum C."/>
            <person name="Ezra D."/>
            <person name="Gonzalez J."/>
            <person name="Henrissat B."/>
            <person name="Kuo A."/>
            <person name="Liang C."/>
            <person name="Lipzen A."/>
            <person name="Lutzoni F."/>
            <person name="Magnuson J."/>
            <person name="Mondo S."/>
            <person name="Nolan M."/>
            <person name="Ohm R."/>
            <person name="Pangilinan J."/>
            <person name="Park H.-J."/>
            <person name="Ramirez L."/>
            <person name="Alfaro M."/>
            <person name="Sun H."/>
            <person name="Tritt A."/>
            <person name="Yoshinaga Y."/>
            <person name="Zwiers L.-H."/>
            <person name="Turgeon B."/>
            <person name="Goodwin S."/>
            <person name="Spatafora J."/>
            <person name="Crous P."/>
            <person name="Grigoriev I."/>
        </authorList>
    </citation>
    <scope>NUCLEOTIDE SEQUENCE</scope>
    <source>
        <strain evidence="8">CBS 107.79</strain>
    </source>
</reference>
<evidence type="ECO:0000256" key="3">
    <source>
        <dbReference type="ARBA" id="ARBA00023125"/>
    </source>
</evidence>
<keyword evidence="2" id="KW-0805">Transcription regulation</keyword>
<dbReference type="InterPro" id="IPR013700">
    <property type="entry name" value="AflR"/>
</dbReference>